<evidence type="ECO:0000259" key="11">
    <source>
        <dbReference type="PROSITE" id="PS50989"/>
    </source>
</evidence>
<evidence type="ECO:0000256" key="5">
    <source>
        <dbReference type="ARBA" id="ARBA00022741"/>
    </source>
</evidence>
<dbReference type="PRINTS" id="PR01069">
    <property type="entry name" value="ACCCTRFRASEA"/>
</dbReference>
<evidence type="ECO:0000313" key="13">
    <source>
        <dbReference type="Proteomes" id="UP000195611"/>
    </source>
</evidence>
<evidence type="ECO:0000256" key="6">
    <source>
        <dbReference type="ARBA" id="ARBA00022832"/>
    </source>
</evidence>
<dbReference type="NCBIfam" id="TIGR00513">
    <property type="entry name" value="accA"/>
    <property type="match status" value="1"/>
</dbReference>
<gene>
    <name evidence="12" type="ORF">FM115_01635</name>
</gene>
<evidence type="ECO:0000256" key="8">
    <source>
        <dbReference type="ARBA" id="ARBA00023098"/>
    </source>
</evidence>
<comment type="catalytic activity">
    <reaction evidence="10">
        <text>N(6)-carboxybiotinyl-L-lysyl-[protein] + acetyl-CoA = N(6)-biotinyl-L-lysyl-[protein] + malonyl-CoA</text>
        <dbReference type="Rhea" id="RHEA:54728"/>
        <dbReference type="Rhea" id="RHEA-COMP:10505"/>
        <dbReference type="Rhea" id="RHEA-COMP:10506"/>
        <dbReference type="ChEBI" id="CHEBI:57288"/>
        <dbReference type="ChEBI" id="CHEBI:57384"/>
        <dbReference type="ChEBI" id="CHEBI:83144"/>
        <dbReference type="ChEBI" id="CHEBI:83145"/>
        <dbReference type="EC" id="2.1.3.15"/>
    </reaction>
</comment>
<dbReference type="InterPro" id="IPR011763">
    <property type="entry name" value="COA_CT_C"/>
</dbReference>
<keyword evidence="9" id="KW-0275">Fatty acid biosynthesis</keyword>
<dbReference type="GO" id="GO:2001295">
    <property type="term" value="P:malonyl-CoA biosynthetic process"/>
    <property type="evidence" value="ECO:0007669"/>
    <property type="project" value="UniProtKB-UniPathway"/>
</dbReference>
<keyword evidence="8" id="KW-0443">Lipid metabolism</keyword>
<evidence type="ECO:0000256" key="2">
    <source>
        <dbReference type="ARBA" id="ARBA00011883"/>
    </source>
</evidence>
<evidence type="ECO:0000256" key="3">
    <source>
        <dbReference type="ARBA" id="ARBA00022516"/>
    </source>
</evidence>
<dbReference type="UniPathway" id="UPA00655">
    <property type="reaction ID" value="UER00711"/>
</dbReference>
<dbReference type="Gene3D" id="3.90.226.10">
    <property type="entry name" value="2-enoyl-CoA Hydratase, Chain A, domain 1"/>
    <property type="match status" value="1"/>
</dbReference>
<sequence>MAEAMDIVSIARQTDRITTTELIEAIFDDFIELHGDRSYKDDAAIVGGIGMLNGQPVTIIGNQKGHDLEENLKRNFGSPHPEGYRKSLRLMKQAEKFNRPIITFVNTSGAYCGVEAEERGQGEALAKNLLEMSDLSVPILSIIVGEGGSGGALALAAGNKVWMMEFSIYSILSPEGFASILWKDSKRAGEAAEIMKLTSYDLLELGVIDRIIYEEKEGEKISYAQLLNSLKEYIEIEIKQLTSKSKDQLIEQRYNRFRKF</sequence>
<keyword evidence="5" id="KW-0547">Nucleotide-binding</keyword>
<keyword evidence="4 12" id="KW-0808">Transferase</keyword>
<dbReference type="NCBIfam" id="NF041504">
    <property type="entry name" value="AccA_sub"/>
    <property type="match status" value="1"/>
</dbReference>
<reference evidence="12 13" key="1">
    <citation type="submission" date="2017-02" db="EMBL/GenBank/DDBJ databases">
        <authorList>
            <person name="Peterson S.W."/>
        </authorList>
    </citation>
    <scope>NUCLEOTIDE SEQUENCE [LARGE SCALE GENOMIC DNA]</scope>
    <source>
        <strain evidence="12 13">42ea</strain>
    </source>
</reference>
<dbReference type="PROSITE" id="PS50989">
    <property type="entry name" value="COA_CT_CTER"/>
    <property type="match status" value="1"/>
</dbReference>
<dbReference type="EC" id="2.1.3.15" evidence="2"/>
<evidence type="ECO:0000256" key="4">
    <source>
        <dbReference type="ARBA" id="ARBA00022679"/>
    </source>
</evidence>
<dbReference type="GO" id="GO:0005524">
    <property type="term" value="F:ATP binding"/>
    <property type="evidence" value="ECO:0007669"/>
    <property type="project" value="UniProtKB-KW"/>
</dbReference>
<protein>
    <recommendedName>
        <fullName evidence="2">acetyl-CoA carboxytransferase</fullName>
        <ecNumber evidence="2">2.1.3.15</ecNumber>
    </recommendedName>
</protein>
<keyword evidence="12" id="KW-0436">Ligase</keyword>
<dbReference type="Pfam" id="PF03255">
    <property type="entry name" value="ACCA"/>
    <property type="match status" value="1"/>
</dbReference>
<dbReference type="EMBL" id="FUKW01000028">
    <property type="protein sequence ID" value="SJN20648.1"/>
    <property type="molecule type" value="Genomic_DNA"/>
</dbReference>
<evidence type="ECO:0000256" key="1">
    <source>
        <dbReference type="ARBA" id="ARBA00004956"/>
    </source>
</evidence>
<keyword evidence="3" id="KW-0444">Lipid biosynthesis</keyword>
<evidence type="ECO:0000256" key="9">
    <source>
        <dbReference type="ARBA" id="ARBA00023160"/>
    </source>
</evidence>
<keyword evidence="7" id="KW-0067">ATP-binding</keyword>
<keyword evidence="6" id="KW-0276">Fatty acid metabolism</keyword>
<feature type="domain" description="CoA carboxyltransferase C-terminal" evidence="11">
    <location>
        <begin position="1"/>
        <end position="240"/>
    </location>
</feature>
<dbReference type="GO" id="GO:0009317">
    <property type="term" value="C:acetyl-CoA carboxylase complex"/>
    <property type="evidence" value="ECO:0007669"/>
    <property type="project" value="InterPro"/>
</dbReference>
<dbReference type="AlphaFoldDB" id="A0A1R4ILI6"/>
<dbReference type="NCBIfam" id="NF004344">
    <property type="entry name" value="PRK05724.1"/>
    <property type="match status" value="1"/>
</dbReference>
<evidence type="ECO:0000256" key="10">
    <source>
        <dbReference type="ARBA" id="ARBA00049152"/>
    </source>
</evidence>
<dbReference type="PANTHER" id="PTHR42853">
    <property type="entry name" value="ACETYL-COENZYME A CARBOXYLASE CARBOXYL TRANSFERASE SUBUNIT ALPHA"/>
    <property type="match status" value="1"/>
</dbReference>
<dbReference type="InterPro" id="IPR029045">
    <property type="entry name" value="ClpP/crotonase-like_dom_sf"/>
</dbReference>
<dbReference type="RefSeq" id="WP_370684741.1">
    <property type="nucleotide sequence ID" value="NZ_FUKW01000028.1"/>
</dbReference>
<name>A0A1R4ILI6_9LACT</name>
<dbReference type="GO" id="GO:0016743">
    <property type="term" value="F:carboxyl- or carbamoyltransferase activity"/>
    <property type="evidence" value="ECO:0007669"/>
    <property type="project" value="InterPro"/>
</dbReference>
<dbReference type="InterPro" id="IPR001095">
    <property type="entry name" value="Acetyl_CoA_COase_a_su"/>
</dbReference>
<dbReference type="Proteomes" id="UP000195611">
    <property type="component" value="Unassembled WGS sequence"/>
</dbReference>
<evidence type="ECO:0000313" key="12">
    <source>
        <dbReference type="EMBL" id="SJN20648.1"/>
    </source>
</evidence>
<accession>A0A1R4ILI6</accession>
<organism evidence="12 13">
    <name type="scientific">Marinilactibacillus psychrotolerans 42ea</name>
    <dbReference type="NCBI Taxonomy" id="1255609"/>
    <lineage>
        <taxon>Bacteria</taxon>
        <taxon>Bacillati</taxon>
        <taxon>Bacillota</taxon>
        <taxon>Bacilli</taxon>
        <taxon>Lactobacillales</taxon>
        <taxon>Carnobacteriaceae</taxon>
        <taxon>Marinilactibacillus</taxon>
    </lineage>
</organism>
<dbReference type="PANTHER" id="PTHR42853:SF3">
    <property type="entry name" value="ACETYL-COENZYME A CARBOXYLASE CARBOXYL TRANSFERASE SUBUNIT ALPHA, CHLOROPLASTIC"/>
    <property type="match status" value="1"/>
</dbReference>
<comment type="pathway">
    <text evidence="1">Lipid metabolism; malonyl-CoA biosynthesis; malonyl-CoA from acetyl-CoA: step 1/1.</text>
</comment>
<proteinExistence type="predicted"/>
<evidence type="ECO:0000256" key="7">
    <source>
        <dbReference type="ARBA" id="ARBA00022840"/>
    </source>
</evidence>
<dbReference type="SUPFAM" id="SSF52096">
    <property type="entry name" value="ClpP/crotonase"/>
    <property type="match status" value="1"/>
</dbReference>
<dbReference type="GO" id="GO:0006633">
    <property type="term" value="P:fatty acid biosynthetic process"/>
    <property type="evidence" value="ECO:0007669"/>
    <property type="project" value="UniProtKB-KW"/>
</dbReference>
<dbReference type="GO" id="GO:0003989">
    <property type="term" value="F:acetyl-CoA carboxylase activity"/>
    <property type="evidence" value="ECO:0007669"/>
    <property type="project" value="InterPro"/>
</dbReference>